<gene>
    <name evidence="2" type="ORF">SAMN04487968_110100</name>
</gene>
<sequence length="270" mass="29012">MVLAYERSGSGDPLVLVHGIGHRRQAWYPVLDRLAEEYDVIAVDLPGHGASTDRLDPALPAKDALSASLRETLDHLGIDRPHMVGNSLGGLIALEAAQEGLARSVTALSPAGFWGGPREFLYVRALFATIIAAARVSRPVAGRLLGTRAGRAAMFAWLHARPGDLDPELARGDFANLLDARTTVKQLFAAAYPFALAEHAAEVPTTIAWSERDHVLLPRQARRAQQLLPNAQHVTLAGVGHVPMPDDPELVVRTIRQGARPVDGRLSALA</sequence>
<dbReference type="PANTHER" id="PTHR46438">
    <property type="entry name" value="ALPHA/BETA-HYDROLASES SUPERFAMILY PROTEIN"/>
    <property type="match status" value="1"/>
</dbReference>
<dbReference type="Pfam" id="PF12697">
    <property type="entry name" value="Abhydrolase_6"/>
    <property type="match status" value="1"/>
</dbReference>
<keyword evidence="3" id="KW-1185">Reference proteome</keyword>
<evidence type="ECO:0000313" key="3">
    <source>
        <dbReference type="Proteomes" id="UP000198832"/>
    </source>
</evidence>
<name>A0A1I1LJX3_9ACTN</name>
<evidence type="ECO:0000313" key="2">
    <source>
        <dbReference type="EMBL" id="SFC73414.1"/>
    </source>
</evidence>
<dbReference type="Proteomes" id="UP000198832">
    <property type="component" value="Unassembled WGS sequence"/>
</dbReference>
<proteinExistence type="predicted"/>
<dbReference type="RefSeq" id="WP_091124939.1">
    <property type="nucleotide sequence ID" value="NZ_FOLB01000010.1"/>
</dbReference>
<evidence type="ECO:0000259" key="1">
    <source>
        <dbReference type="Pfam" id="PF12697"/>
    </source>
</evidence>
<dbReference type="InterPro" id="IPR000073">
    <property type="entry name" value="AB_hydrolase_1"/>
</dbReference>
<dbReference type="STRING" id="574651.SAMN04487968_110100"/>
<dbReference type="EMBL" id="FOLB01000010">
    <property type="protein sequence ID" value="SFC73414.1"/>
    <property type="molecule type" value="Genomic_DNA"/>
</dbReference>
<accession>A0A1I1LJX3</accession>
<reference evidence="2 3" key="1">
    <citation type="submission" date="2016-10" db="EMBL/GenBank/DDBJ databases">
        <authorList>
            <person name="de Groot N.N."/>
        </authorList>
    </citation>
    <scope>NUCLEOTIDE SEQUENCE [LARGE SCALE GENOMIC DNA]</scope>
    <source>
        <strain evidence="2 3">CGMCC 1.7056</strain>
    </source>
</reference>
<dbReference type="InterPro" id="IPR029058">
    <property type="entry name" value="AB_hydrolase_fold"/>
</dbReference>
<protein>
    <submittedName>
        <fullName evidence="2">Pimeloyl-ACP methyl ester carboxylesterase</fullName>
    </submittedName>
</protein>
<dbReference type="GO" id="GO:0003824">
    <property type="term" value="F:catalytic activity"/>
    <property type="evidence" value="ECO:0007669"/>
    <property type="project" value="UniProtKB-ARBA"/>
</dbReference>
<dbReference type="SUPFAM" id="SSF53474">
    <property type="entry name" value="alpha/beta-Hydrolases"/>
    <property type="match status" value="1"/>
</dbReference>
<dbReference type="AlphaFoldDB" id="A0A1I1LJX3"/>
<dbReference type="PANTHER" id="PTHR46438:SF11">
    <property type="entry name" value="LIPASE-RELATED"/>
    <property type="match status" value="1"/>
</dbReference>
<dbReference type="OrthoDB" id="27092at2"/>
<organism evidence="2 3">
    <name type="scientific">Nocardioides terrae</name>
    <dbReference type="NCBI Taxonomy" id="574651"/>
    <lineage>
        <taxon>Bacteria</taxon>
        <taxon>Bacillati</taxon>
        <taxon>Actinomycetota</taxon>
        <taxon>Actinomycetes</taxon>
        <taxon>Propionibacteriales</taxon>
        <taxon>Nocardioidaceae</taxon>
        <taxon>Nocardioides</taxon>
    </lineage>
</organism>
<dbReference type="Gene3D" id="3.40.50.1820">
    <property type="entry name" value="alpha/beta hydrolase"/>
    <property type="match status" value="1"/>
</dbReference>
<feature type="domain" description="AB hydrolase-1" evidence="1">
    <location>
        <begin position="14"/>
        <end position="253"/>
    </location>
</feature>
<dbReference type="PRINTS" id="PR00111">
    <property type="entry name" value="ABHYDROLASE"/>
</dbReference>